<sequence>MDVARKFSARPAKILAHDDLNPKATQAPAPCIHPAAPVSPCLPDARIHRNPDTGLPTPGSTPPPLPTPHPPRRPRPTPASTPSPRPTPALLHRARHPGQRLFGCVQHAAPADARLHPVAPADARPAPPHRPARRPGRRLFGCVQHAAPIGQTRLLKALACAYLCKPRRRPLQRLITMNQNA</sequence>
<accession>A0A921U4L2</accession>
<feature type="compositionally biased region" description="Pro residues" evidence="1">
    <location>
        <begin position="76"/>
        <end position="87"/>
    </location>
</feature>
<evidence type="ECO:0000256" key="1">
    <source>
        <dbReference type="SAM" id="MobiDB-lite"/>
    </source>
</evidence>
<feature type="compositionally biased region" description="Pro residues" evidence="1">
    <location>
        <begin position="59"/>
        <end position="69"/>
    </location>
</feature>
<dbReference type="AlphaFoldDB" id="A0A921U4L2"/>
<feature type="region of interest" description="Disordered" evidence="1">
    <location>
        <begin position="1"/>
        <end position="91"/>
    </location>
</feature>
<evidence type="ECO:0000313" key="3">
    <source>
        <dbReference type="Proteomes" id="UP000807115"/>
    </source>
</evidence>
<gene>
    <name evidence="2" type="ORF">BDA96_09G116200</name>
</gene>
<reference evidence="2" key="1">
    <citation type="journal article" date="2019" name="BMC Genomics">
        <title>A new reference genome for Sorghum bicolor reveals high levels of sequence similarity between sweet and grain genotypes: implications for the genetics of sugar metabolism.</title>
        <authorList>
            <person name="Cooper E.A."/>
            <person name="Brenton Z.W."/>
            <person name="Flinn B.S."/>
            <person name="Jenkins J."/>
            <person name="Shu S."/>
            <person name="Flowers D."/>
            <person name="Luo F."/>
            <person name="Wang Y."/>
            <person name="Xia P."/>
            <person name="Barry K."/>
            <person name="Daum C."/>
            <person name="Lipzen A."/>
            <person name="Yoshinaga Y."/>
            <person name="Schmutz J."/>
            <person name="Saski C."/>
            <person name="Vermerris W."/>
            <person name="Kresovich S."/>
        </authorList>
    </citation>
    <scope>NUCLEOTIDE SEQUENCE</scope>
</reference>
<comment type="caution">
    <text evidence="2">The sequence shown here is derived from an EMBL/GenBank/DDBJ whole genome shotgun (WGS) entry which is preliminary data.</text>
</comment>
<name>A0A921U4L2_SORBI</name>
<reference evidence="2" key="2">
    <citation type="submission" date="2020-10" db="EMBL/GenBank/DDBJ databases">
        <authorList>
            <person name="Cooper E.A."/>
            <person name="Brenton Z.W."/>
            <person name="Flinn B.S."/>
            <person name="Jenkins J."/>
            <person name="Shu S."/>
            <person name="Flowers D."/>
            <person name="Luo F."/>
            <person name="Wang Y."/>
            <person name="Xia P."/>
            <person name="Barry K."/>
            <person name="Daum C."/>
            <person name="Lipzen A."/>
            <person name="Yoshinaga Y."/>
            <person name="Schmutz J."/>
            <person name="Saski C."/>
            <person name="Vermerris W."/>
            <person name="Kresovich S."/>
        </authorList>
    </citation>
    <scope>NUCLEOTIDE SEQUENCE</scope>
</reference>
<evidence type="ECO:0000313" key="2">
    <source>
        <dbReference type="EMBL" id="KAG0517751.1"/>
    </source>
</evidence>
<organism evidence="2 3">
    <name type="scientific">Sorghum bicolor</name>
    <name type="common">Sorghum</name>
    <name type="synonym">Sorghum vulgare</name>
    <dbReference type="NCBI Taxonomy" id="4558"/>
    <lineage>
        <taxon>Eukaryota</taxon>
        <taxon>Viridiplantae</taxon>
        <taxon>Streptophyta</taxon>
        <taxon>Embryophyta</taxon>
        <taxon>Tracheophyta</taxon>
        <taxon>Spermatophyta</taxon>
        <taxon>Magnoliopsida</taxon>
        <taxon>Liliopsida</taxon>
        <taxon>Poales</taxon>
        <taxon>Poaceae</taxon>
        <taxon>PACMAD clade</taxon>
        <taxon>Panicoideae</taxon>
        <taxon>Andropogonodae</taxon>
        <taxon>Andropogoneae</taxon>
        <taxon>Sorghinae</taxon>
        <taxon>Sorghum</taxon>
    </lineage>
</organism>
<dbReference type="Proteomes" id="UP000807115">
    <property type="component" value="Chromosome 9"/>
</dbReference>
<protein>
    <submittedName>
        <fullName evidence="2">Uncharacterized protein</fullName>
    </submittedName>
</protein>
<proteinExistence type="predicted"/>
<dbReference type="EMBL" id="CM027688">
    <property type="protein sequence ID" value="KAG0517751.1"/>
    <property type="molecule type" value="Genomic_DNA"/>
</dbReference>